<dbReference type="SUPFAM" id="SSF53474">
    <property type="entry name" value="alpha/beta-Hydrolases"/>
    <property type="match status" value="1"/>
</dbReference>
<dbReference type="PANTHER" id="PTHR43433">
    <property type="entry name" value="HYDROLASE, ALPHA/BETA FOLD FAMILY PROTEIN"/>
    <property type="match status" value="1"/>
</dbReference>
<dbReference type="InterPro" id="IPR016032">
    <property type="entry name" value="Sig_transdc_resp-reg_C-effctor"/>
</dbReference>
<dbReference type="PRINTS" id="PR00038">
    <property type="entry name" value="HTHLUXR"/>
</dbReference>
<organism evidence="2 3">
    <name type="scientific">Actinomadura barringtoniae</name>
    <dbReference type="NCBI Taxonomy" id="1427535"/>
    <lineage>
        <taxon>Bacteria</taxon>
        <taxon>Bacillati</taxon>
        <taxon>Actinomycetota</taxon>
        <taxon>Actinomycetes</taxon>
        <taxon>Streptosporangiales</taxon>
        <taxon>Thermomonosporaceae</taxon>
        <taxon>Actinomadura</taxon>
    </lineage>
</organism>
<dbReference type="SMART" id="SM00421">
    <property type="entry name" value="HTH_LUXR"/>
    <property type="match status" value="1"/>
</dbReference>
<name>A0A939P992_9ACTN</name>
<dbReference type="InterPro" id="IPR036388">
    <property type="entry name" value="WH-like_DNA-bd_sf"/>
</dbReference>
<dbReference type="InterPro" id="IPR050471">
    <property type="entry name" value="AB_hydrolase"/>
</dbReference>
<evidence type="ECO:0000313" key="3">
    <source>
        <dbReference type="Proteomes" id="UP000669179"/>
    </source>
</evidence>
<dbReference type="CDD" id="cd06170">
    <property type="entry name" value="LuxR_C_like"/>
    <property type="match status" value="1"/>
</dbReference>
<reference evidence="2" key="1">
    <citation type="submission" date="2021-03" db="EMBL/GenBank/DDBJ databases">
        <authorList>
            <person name="Kanchanasin P."/>
            <person name="Saeng-In P."/>
            <person name="Phongsopitanun W."/>
            <person name="Yuki M."/>
            <person name="Kudo T."/>
            <person name="Ohkuma M."/>
            <person name="Tanasupawat S."/>
        </authorList>
    </citation>
    <scope>NUCLEOTIDE SEQUENCE</scope>
    <source>
        <strain evidence="2">GKU 128</strain>
    </source>
</reference>
<gene>
    <name evidence="2" type="ORF">J4573_13940</name>
</gene>
<dbReference type="InterPro" id="IPR029058">
    <property type="entry name" value="AB_hydrolase_fold"/>
</dbReference>
<dbReference type="PROSITE" id="PS50043">
    <property type="entry name" value="HTH_LUXR_2"/>
    <property type="match status" value="1"/>
</dbReference>
<dbReference type="Pfam" id="PF00196">
    <property type="entry name" value="GerE"/>
    <property type="match status" value="1"/>
</dbReference>
<dbReference type="GO" id="GO:0003677">
    <property type="term" value="F:DNA binding"/>
    <property type="evidence" value="ECO:0007669"/>
    <property type="project" value="InterPro"/>
</dbReference>
<accession>A0A939P992</accession>
<dbReference type="Gene3D" id="1.10.10.10">
    <property type="entry name" value="Winged helix-like DNA-binding domain superfamily/Winged helix DNA-binding domain"/>
    <property type="match status" value="1"/>
</dbReference>
<dbReference type="AlphaFoldDB" id="A0A939P992"/>
<evidence type="ECO:0000313" key="2">
    <source>
        <dbReference type="EMBL" id="MBO2448200.1"/>
    </source>
</evidence>
<dbReference type="EMBL" id="JAGEOJ010000005">
    <property type="protein sequence ID" value="MBO2448200.1"/>
    <property type="molecule type" value="Genomic_DNA"/>
</dbReference>
<comment type="caution">
    <text evidence="2">The sequence shown here is derived from an EMBL/GenBank/DDBJ whole genome shotgun (WGS) entry which is preliminary data.</text>
</comment>
<dbReference type="PANTHER" id="PTHR43433:SF8">
    <property type="entry name" value="BIFUNCTIONAL LIPASE_ADENYLATE CYCLASE LIPJ"/>
    <property type="match status" value="1"/>
</dbReference>
<dbReference type="InterPro" id="IPR000792">
    <property type="entry name" value="Tscrpt_reg_LuxR_C"/>
</dbReference>
<sequence>MDRVGAWVVNGGLIGGHEPRFEIRFCAAENGVRIAYGTVGSGPLMIVPPAWISHLELSWHDPAIRAFLTPLAARRTVVLYDKPGCGLSDPWPGRQTIDTNVQVLQAVADHLQHERFDLLGISTAAAASLAFAVRHPERVERLILYGGYADGDQVASPQVRAAVLGMVRAHWGLGSDVLADIFMADAAADTKAHFARLQRGTATAEFACELLEQCYETSVEDQLDKVVTPTLVLHRRDDRAIPYRLGRDMASRIPGAQLVTLPGRSHFAWAGDSASVVRAILEYLGENASPPEPHTARSTDEVLTPRQLQVAALIADGLSNRQIGRRLGIEERSAEGHVERIRQRLDVRSRTQIAAWWARRDR</sequence>
<dbReference type="InterPro" id="IPR022742">
    <property type="entry name" value="Hydrolase_4"/>
</dbReference>
<keyword evidence="3" id="KW-1185">Reference proteome</keyword>
<dbReference type="Pfam" id="PF12146">
    <property type="entry name" value="Hydrolase_4"/>
    <property type="match status" value="1"/>
</dbReference>
<dbReference type="GO" id="GO:0006355">
    <property type="term" value="P:regulation of DNA-templated transcription"/>
    <property type="evidence" value="ECO:0007669"/>
    <property type="project" value="InterPro"/>
</dbReference>
<keyword evidence="2" id="KW-0378">Hydrolase</keyword>
<proteinExistence type="predicted"/>
<protein>
    <submittedName>
        <fullName evidence="2">Alpha/beta fold hydrolase</fullName>
    </submittedName>
</protein>
<feature type="domain" description="HTH luxR-type" evidence="1">
    <location>
        <begin position="296"/>
        <end position="361"/>
    </location>
</feature>
<dbReference type="RefSeq" id="WP_208255849.1">
    <property type="nucleotide sequence ID" value="NZ_JAGEOJ010000005.1"/>
</dbReference>
<dbReference type="SUPFAM" id="SSF46894">
    <property type="entry name" value="C-terminal effector domain of the bipartite response regulators"/>
    <property type="match status" value="1"/>
</dbReference>
<dbReference type="Proteomes" id="UP000669179">
    <property type="component" value="Unassembled WGS sequence"/>
</dbReference>
<evidence type="ECO:0000259" key="1">
    <source>
        <dbReference type="PROSITE" id="PS50043"/>
    </source>
</evidence>
<dbReference type="InterPro" id="IPR000073">
    <property type="entry name" value="AB_hydrolase_1"/>
</dbReference>
<dbReference type="PRINTS" id="PR00111">
    <property type="entry name" value="ABHYDROLASE"/>
</dbReference>
<dbReference type="GO" id="GO:0016787">
    <property type="term" value="F:hydrolase activity"/>
    <property type="evidence" value="ECO:0007669"/>
    <property type="project" value="UniProtKB-KW"/>
</dbReference>
<dbReference type="Gene3D" id="3.40.50.1820">
    <property type="entry name" value="alpha/beta hydrolase"/>
    <property type="match status" value="1"/>
</dbReference>